<dbReference type="InterPro" id="IPR001173">
    <property type="entry name" value="Glyco_trans_2-like"/>
</dbReference>
<dbReference type="PANTHER" id="PTHR22916">
    <property type="entry name" value="GLYCOSYLTRANSFERASE"/>
    <property type="match status" value="1"/>
</dbReference>
<evidence type="ECO:0000313" key="4">
    <source>
        <dbReference type="EMBL" id="MCP9610939.1"/>
    </source>
</evidence>
<sequence length="308" mass="36183">MPEVSVIIPLYNTAEFVEEAVMSVMNQTFKDVEIIIVNDGSTDNSLQIVEKMALKDDRICVYTQQNQGPAITRNVGLQKVKGKYIYFMDSDDYLEPETLSACYAKCEENLLDFIFFDADILNKEVSEQFGLNYQRKSCTDENKIYKGVDILNILLDNKGFAVPIWLNFIRADYLRKKNLRFYPGLIHDDALFSFLLYIQAERVMCIHEDFFKRRFRENSIMTTRFSRRNMDNYFIIAEELIQFAQEYPSSCETVDKYLSGMMNAAVWLAYRIPLKDRLYVAKIIFGQYKKYVSNRNLLILLFKSFIKK</sequence>
<dbReference type="Proteomes" id="UP001205603">
    <property type="component" value="Unassembled WGS sequence"/>
</dbReference>
<proteinExistence type="predicted"/>
<dbReference type="EC" id="2.4.-.-" evidence="4"/>
<evidence type="ECO:0000256" key="2">
    <source>
        <dbReference type="ARBA" id="ARBA00022679"/>
    </source>
</evidence>
<dbReference type="PANTHER" id="PTHR22916:SF51">
    <property type="entry name" value="GLYCOSYLTRANSFERASE EPSH-RELATED"/>
    <property type="match status" value="1"/>
</dbReference>
<dbReference type="InterPro" id="IPR029044">
    <property type="entry name" value="Nucleotide-diphossugar_trans"/>
</dbReference>
<dbReference type="Pfam" id="PF00535">
    <property type="entry name" value="Glycos_transf_2"/>
    <property type="match status" value="1"/>
</dbReference>
<name>A0ABT1ME81_9BACT</name>
<protein>
    <submittedName>
        <fullName evidence="4">Glycosyltransferase</fullName>
        <ecNumber evidence="4">2.4.-.-</ecNumber>
    </submittedName>
</protein>
<dbReference type="RefSeq" id="WP_255025573.1">
    <property type="nucleotide sequence ID" value="NZ_JANDHW010000002.1"/>
</dbReference>
<gene>
    <name evidence="4" type="ORF">NMU02_02385</name>
</gene>
<dbReference type="EMBL" id="JANDHW010000002">
    <property type="protein sequence ID" value="MCP9610939.1"/>
    <property type="molecule type" value="Genomic_DNA"/>
</dbReference>
<evidence type="ECO:0000259" key="3">
    <source>
        <dbReference type="Pfam" id="PF00535"/>
    </source>
</evidence>
<reference evidence="4 5" key="1">
    <citation type="submission" date="2022-07" db="EMBL/GenBank/DDBJ databases">
        <title>Fecal culturing of patients with breast cancer.</title>
        <authorList>
            <person name="Teng N.M.Y."/>
            <person name="Kiu R."/>
            <person name="Evans R."/>
            <person name="Baker D.J."/>
            <person name="Zenner C."/>
            <person name="Robinson S.D."/>
            <person name="Hall L.J."/>
        </authorList>
    </citation>
    <scope>NUCLEOTIDE SEQUENCE [LARGE SCALE GENOMIC DNA]</scope>
    <source>
        <strain evidence="4 5">LH1063</strain>
    </source>
</reference>
<organism evidence="4 5">
    <name type="scientific">Coprobacter tertius</name>
    <dbReference type="NCBI Taxonomy" id="2944915"/>
    <lineage>
        <taxon>Bacteria</taxon>
        <taxon>Pseudomonadati</taxon>
        <taxon>Bacteroidota</taxon>
        <taxon>Bacteroidia</taxon>
        <taxon>Bacteroidales</taxon>
        <taxon>Barnesiellaceae</taxon>
        <taxon>Coprobacter</taxon>
    </lineage>
</organism>
<dbReference type="Gene3D" id="3.90.550.10">
    <property type="entry name" value="Spore Coat Polysaccharide Biosynthesis Protein SpsA, Chain A"/>
    <property type="match status" value="1"/>
</dbReference>
<feature type="domain" description="Glycosyltransferase 2-like" evidence="3">
    <location>
        <begin position="5"/>
        <end position="120"/>
    </location>
</feature>
<evidence type="ECO:0000313" key="5">
    <source>
        <dbReference type="Proteomes" id="UP001205603"/>
    </source>
</evidence>
<comment type="caution">
    <text evidence="4">The sequence shown here is derived from an EMBL/GenBank/DDBJ whole genome shotgun (WGS) entry which is preliminary data.</text>
</comment>
<dbReference type="GO" id="GO:0016757">
    <property type="term" value="F:glycosyltransferase activity"/>
    <property type="evidence" value="ECO:0007669"/>
    <property type="project" value="UniProtKB-KW"/>
</dbReference>
<evidence type="ECO:0000256" key="1">
    <source>
        <dbReference type="ARBA" id="ARBA00022676"/>
    </source>
</evidence>
<keyword evidence="2 4" id="KW-0808">Transferase</keyword>
<dbReference type="SUPFAM" id="SSF53448">
    <property type="entry name" value="Nucleotide-diphospho-sugar transferases"/>
    <property type="match status" value="1"/>
</dbReference>
<keyword evidence="5" id="KW-1185">Reference proteome</keyword>
<accession>A0ABT1ME81</accession>
<dbReference type="CDD" id="cd00761">
    <property type="entry name" value="Glyco_tranf_GTA_type"/>
    <property type="match status" value="1"/>
</dbReference>
<keyword evidence="1 4" id="KW-0328">Glycosyltransferase</keyword>